<accession>A0A516GXD5</accession>
<protein>
    <submittedName>
        <fullName evidence="3">Alpha/beta hydrolase</fullName>
    </submittedName>
</protein>
<dbReference type="Gene3D" id="3.40.50.1820">
    <property type="entry name" value="alpha/beta hydrolase"/>
    <property type="match status" value="1"/>
</dbReference>
<feature type="chain" id="PRO_5022178195" evidence="1">
    <location>
        <begin position="26"/>
        <end position="266"/>
    </location>
</feature>
<organism evidence="3 4">
    <name type="scientific">Ferrovibrio terrae</name>
    <dbReference type="NCBI Taxonomy" id="2594003"/>
    <lineage>
        <taxon>Bacteria</taxon>
        <taxon>Pseudomonadati</taxon>
        <taxon>Pseudomonadota</taxon>
        <taxon>Alphaproteobacteria</taxon>
        <taxon>Rhodospirillales</taxon>
        <taxon>Rhodospirillaceae</taxon>
        <taxon>Ferrovibrio</taxon>
    </lineage>
</organism>
<dbReference type="Pfam" id="PF12697">
    <property type="entry name" value="Abhydrolase_6"/>
    <property type="match status" value="1"/>
</dbReference>
<name>A0A516GXD5_9PROT</name>
<dbReference type="SUPFAM" id="SSF53474">
    <property type="entry name" value="alpha/beta-Hydrolases"/>
    <property type="match status" value="1"/>
</dbReference>
<dbReference type="Proteomes" id="UP000317496">
    <property type="component" value="Chromosome"/>
</dbReference>
<keyword evidence="1" id="KW-0732">Signal</keyword>
<keyword evidence="3" id="KW-0378">Hydrolase</keyword>
<dbReference type="AlphaFoldDB" id="A0A516GXD5"/>
<gene>
    <name evidence="3" type="ORF">FNB15_02335</name>
</gene>
<evidence type="ECO:0000313" key="4">
    <source>
        <dbReference type="Proteomes" id="UP000317496"/>
    </source>
</evidence>
<dbReference type="InterPro" id="IPR000073">
    <property type="entry name" value="AB_hydrolase_1"/>
</dbReference>
<feature type="domain" description="AB hydrolase-1" evidence="2">
    <location>
        <begin position="31"/>
        <end position="226"/>
    </location>
</feature>
<dbReference type="KEGG" id="fer:FNB15_02335"/>
<evidence type="ECO:0000256" key="1">
    <source>
        <dbReference type="SAM" id="SignalP"/>
    </source>
</evidence>
<evidence type="ECO:0000313" key="3">
    <source>
        <dbReference type="EMBL" id="QDO96191.1"/>
    </source>
</evidence>
<proteinExistence type="predicted"/>
<feature type="signal peptide" evidence="1">
    <location>
        <begin position="1"/>
        <end position="25"/>
    </location>
</feature>
<dbReference type="EMBL" id="CP041636">
    <property type="protein sequence ID" value="QDO96191.1"/>
    <property type="molecule type" value="Genomic_DNA"/>
</dbReference>
<evidence type="ECO:0000259" key="2">
    <source>
        <dbReference type="Pfam" id="PF12697"/>
    </source>
</evidence>
<reference evidence="3 4" key="1">
    <citation type="submission" date="2019-07" db="EMBL/GenBank/DDBJ databases">
        <title>Genome sequencing for Ferrovibrio sp. K5.</title>
        <authorList>
            <person name="Park S.-J."/>
        </authorList>
    </citation>
    <scope>NUCLEOTIDE SEQUENCE [LARGE SCALE GENOMIC DNA]</scope>
    <source>
        <strain evidence="3 4">K5</strain>
    </source>
</reference>
<sequence>MDMRFRVWLAVLAAFLLLAAAPGWAQDKIGVVMLHGKNPGGPSDPNFAVLKNRLEQEGMIALTPDLPWSARRYIDGDWDKAMAEIDGHVKTLRGRGATKIVLAGHSMGCPAAMGYAARGGDVDALVLVAPGHIPVFYANIGPTRASIEEARSLVAAGQGGTRKDFNDNNQGRTLQVRMTAKDYLSYFDPTSDAEMSVTASKIPDNTAVLWVIGDGDPISGRGRGYVFDRLPANAKSQYLQVSGNHLSTPGAAKDAVAAWIRTAVTP</sequence>
<dbReference type="GO" id="GO:0016787">
    <property type="term" value="F:hydrolase activity"/>
    <property type="evidence" value="ECO:0007669"/>
    <property type="project" value="UniProtKB-KW"/>
</dbReference>
<dbReference type="InterPro" id="IPR029058">
    <property type="entry name" value="AB_hydrolase_fold"/>
</dbReference>
<dbReference type="OrthoDB" id="7252882at2"/>
<keyword evidence="4" id="KW-1185">Reference proteome</keyword>